<proteinExistence type="predicted"/>
<dbReference type="OrthoDB" id="2806942at2"/>
<reference evidence="2 3" key="1">
    <citation type="submission" date="2016-10" db="EMBL/GenBank/DDBJ databases">
        <title>Draft genome sequences of four alkaliphilic bacteria belonging to the Anaerobacillus genus.</title>
        <authorList>
            <person name="Bassil N.M."/>
            <person name="Lloyd J.R."/>
        </authorList>
    </citation>
    <scope>NUCLEOTIDE SEQUENCE [LARGE SCALE GENOMIC DNA]</scope>
    <source>
        <strain evidence="2 3">DSM 18345</strain>
    </source>
</reference>
<dbReference type="PANTHER" id="PTHR37305:SF1">
    <property type="entry name" value="MEMBRANE PROTEIN"/>
    <property type="match status" value="1"/>
</dbReference>
<dbReference type="PANTHER" id="PTHR37305">
    <property type="entry name" value="INTEGRAL MEMBRANE PROTEIN-RELATED"/>
    <property type="match status" value="1"/>
</dbReference>
<keyword evidence="3" id="KW-1185">Reference proteome</keyword>
<protein>
    <submittedName>
        <fullName evidence="2">Uncharacterized protein</fullName>
    </submittedName>
</protein>
<name>A0A1S2M045_9BACI</name>
<feature type="transmembrane region" description="Helical" evidence="1">
    <location>
        <begin position="197"/>
        <end position="219"/>
    </location>
</feature>
<evidence type="ECO:0000313" key="3">
    <source>
        <dbReference type="Proteomes" id="UP000179524"/>
    </source>
</evidence>
<sequence length="384" mass="43637">MYKQECYKIFMKKSIYFVLAIIVLLLVYVNSLPLDMTMKEELFEELEETWGRPVTEEKVSLAKETMHASDAGAVSNNTFESRATDYVQFLVVSTSMQKEEQSERIRMREGHLVEFANGTYEYREALKERDMLMELGETHGFYLIRSWRGMFELIEPVTSVLLLSALIFIGITPVFAEEYSKRTTDLILATKHGKRKLVSAKIMAVITYIVTVFLSLQLVNSILKIWKFGGAAGWDAPIQGISSGLDSFSFISYDGSQYSFEIWQFFLIILGLQLLACLAVGILVLLLSFLTKNTMLAFFISGVVMAVPVLLQQLGVTRGILGYVANFSYTELMQVSSMFTYFKAYNVFGIPLLYPTLVFTVFAILSGVLVFLIYQLFRKRQVSS</sequence>
<evidence type="ECO:0000313" key="2">
    <source>
        <dbReference type="EMBL" id="OIJ17327.1"/>
    </source>
</evidence>
<dbReference type="Proteomes" id="UP000179524">
    <property type="component" value="Unassembled WGS sequence"/>
</dbReference>
<feature type="transmembrane region" description="Helical" evidence="1">
    <location>
        <begin position="157"/>
        <end position="176"/>
    </location>
</feature>
<dbReference type="AlphaFoldDB" id="A0A1S2M045"/>
<keyword evidence="1" id="KW-1133">Transmembrane helix</keyword>
<feature type="transmembrane region" description="Helical" evidence="1">
    <location>
        <begin position="352"/>
        <end position="374"/>
    </location>
</feature>
<feature type="transmembrane region" description="Helical" evidence="1">
    <location>
        <begin position="294"/>
        <end position="311"/>
    </location>
</feature>
<comment type="caution">
    <text evidence="2">The sequence shown here is derived from an EMBL/GenBank/DDBJ whole genome shotgun (WGS) entry which is preliminary data.</text>
</comment>
<accession>A0A1S2M045</accession>
<gene>
    <name evidence="2" type="ORF">BKP37_02140</name>
</gene>
<keyword evidence="1" id="KW-0472">Membrane</keyword>
<evidence type="ECO:0000256" key="1">
    <source>
        <dbReference type="SAM" id="Phobius"/>
    </source>
</evidence>
<feature type="transmembrane region" description="Helical" evidence="1">
    <location>
        <begin position="262"/>
        <end position="287"/>
    </location>
</feature>
<dbReference type="RefSeq" id="WP_071308053.1">
    <property type="nucleotide sequence ID" value="NZ_MLQR01000001.1"/>
</dbReference>
<dbReference type="EMBL" id="MLQR01000001">
    <property type="protein sequence ID" value="OIJ17327.1"/>
    <property type="molecule type" value="Genomic_DNA"/>
</dbReference>
<organism evidence="2 3">
    <name type="scientific">Anaerobacillus alkalilacustris</name>
    <dbReference type="NCBI Taxonomy" id="393763"/>
    <lineage>
        <taxon>Bacteria</taxon>
        <taxon>Bacillati</taxon>
        <taxon>Bacillota</taxon>
        <taxon>Bacilli</taxon>
        <taxon>Bacillales</taxon>
        <taxon>Bacillaceae</taxon>
        <taxon>Anaerobacillus</taxon>
    </lineage>
</organism>
<keyword evidence="1" id="KW-0812">Transmembrane</keyword>